<keyword evidence="9" id="KW-0732">Signal</keyword>
<dbReference type="Pfam" id="PF04145">
    <property type="entry name" value="Ctr"/>
    <property type="match status" value="1"/>
</dbReference>
<feature type="transmembrane region" description="Helical" evidence="8">
    <location>
        <begin position="465"/>
        <end position="485"/>
    </location>
</feature>
<keyword evidence="4" id="KW-0406">Ion transport</keyword>
<evidence type="ECO:0000256" key="5">
    <source>
        <dbReference type="ARBA" id="ARBA00022989"/>
    </source>
</evidence>
<organism evidence="12 13">
    <name type="scientific">Chloropicon primus</name>
    <dbReference type="NCBI Taxonomy" id="1764295"/>
    <lineage>
        <taxon>Eukaryota</taxon>
        <taxon>Viridiplantae</taxon>
        <taxon>Chlorophyta</taxon>
        <taxon>Chloropicophyceae</taxon>
        <taxon>Chloropicales</taxon>
        <taxon>Chloropicaceae</taxon>
        <taxon>Chloropicon</taxon>
    </lineage>
</organism>
<evidence type="ECO:0008006" key="14">
    <source>
        <dbReference type="Google" id="ProtNLM"/>
    </source>
</evidence>
<dbReference type="AlphaFoldDB" id="A0A5B8MT82"/>
<keyword evidence="5 8" id="KW-1133">Transmembrane helix</keyword>
<comment type="subcellular location">
    <subcellularLocation>
        <location evidence="1">Membrane</location>
    </subcellularLocation>
</comment>
<feature type="transmembrane region" description="Helical" evidence="8">
    <location>
        <begin position="532"/>
        <end position="551"/>
    </location>
</feature>
<dbReference type="EMBL" id="HBHL01007765">
    <property type="protein sequence ID" value="CAD9716214.1"/>
    <property type="molecule type" value="Transcribed_RNA"/>
</dbReference>
<keyword evidence="3 8" id="KW-0812">Transmembrane</keyword>
<evidence type="ECO:0000256" key="2">
    <source>
        <dbReference type="ARBA" id="ARBA00006921"/>
    </source>
</evidence>
<evidence type="ECO:0000256" key="6">
    <source>
        <dbReference type="ARBA" id="ARBA00023136"/>
    </source>
</evidence>
<dbReference type="InterPro" id="IPR007274">
    <property type="entry name" value="Cop_transporter"/>
</dbReference>
<dbReference type="Gene3D" id="2.60.120.330">
    <property type="entry name" value="B-lactam Antibiotic, Isopenicillin N Synthase, Chain"/>
    <property type="match status" value="1"/>
</dbReference>
<dbReference type="InterPro" id="IPR027443">
    <property type="entry name" value="IPNS-like_sf"/>
</dbReference>
<keyword evidence="6 8" id="KW-0472">Membrane</keyword>
<feature type="signal peptide" evidence="9">
    <location>
        <begin position="1"/>
        <end position="28"/>
    </location>
</feature>
<evidence type="ECO:0000256" key="1">
    <source>
        <dbReference type="ARBA" id="ARBA00004370"/>
    </source>
</evidence>
<feature type="transmembrane region" description="Helical" evidence="8">
    <location>
        <begin position="505"/>
        <end position="526"/>
    </location>
</feature>
<evidence type="ECO:0000256" key="3">
    <source>
        <dbReference type="ARBA" id="ARBA00022692"/>
    </source>
</evidence>
<dbReference type="OrthoDB" id="543386at2759"/>
<dbReference type="GO" id="GO:0016020">
    <property type="term" value="C:membrane"/>
    <property type="evidence" value="ECO:0007669"/>
    <property type="project" value="UniProtKB-SubCell"/>
</dbReference>
<dbReference type="EMBL" id="CP031044">
    <property type="protein sequence ID" value="QDZ23753.1"/>
    <property type="molecule type" value="Genomic_DNA"/>
</dbReference>
<evidence type="ECO:0000313" key="10">
    <source>
        <dbReference type="EMBL" id="CAD9716214.1"/>
    </source>
</evidence>
<evidence type="ECO:0000256" key="8">
    <source>
        <dbReference type="SAM" id="Phobius"/>
    </source>
</evidence>
<dbReference type="PANTHER" id="PTHR40855">
    <property type="entry name" value="DIOX_N DOMAIN-CONTAINING PROTEIN"/>
    <property type="match status" value="1"/>
</dbReference>
<dbReference type="EMBL" id="HBHL01007766">
    <property type="protein sequence ID" value="CAD9716215.1"/>
    <property type="molecule type" value="Transcribed_RNA"/>
</dbReference>
<protein>
    <recommendedName>
        <fullName evidence="14">Copper transporter</fullName>
    </recommendedName>
</protein>
<dbReference type="GO" id="GO:0005375">
    <property type="term" value="F:copper ion transmembrane transporter activity"/>
    <property type="evidence" value="ECO:0007669"/>
    <property type="project" value="InterPro"/>
</dbReference>
<name>A0A5B8MT82_9CHLO</name>
<reference evidence="12 13" key="1">
    <citation type="submission" date="2018-07" db="EMBL/GenBank/DDBJ databases">
        <title>The complete nuclear genome of the prasinophyte Chloropicon primus (CCMP1205).</title>
        <authorList>
            <person name="Pombert J.-F."/>
            <person name="Otis C."/>
            <person name="Turmel M."/>
            <person name="Lemieux C."/>
        </authorList>
    </citation>
    <scope>NUCLEOTIDE SEQUENCE [LARGE SCALE GENOMIC DNA]</scope>
    <source>
        <strain evidence="12 13">CCMP1205</strain>
    </source>
</reference>
<proteinExistence type="inferred from homology"/>
<evidence type="ECO:0000256" key="7">
    <source>
        <dbReference type="SAM" id="MobiDB-lite"/>
    </source>
</evidence>
<keyword evidence="4" id="KW-0813">Transport</keyword>
<feature type="chain" id="PRO_5044096598" description="Copper transporter" evidence="9">
    <location>
        <begin position="29"/>
        <end position="608"/>
    </location>
</feature>
<comment type="similarity">
    <text evidence="2">Belongs to the copper transporter (Ctr) (TC 1.A.56) family. SLC31A subfamily.</text>
</comment>
<evidence type="ECO:0000313" key="11">
    <source>
        <dbReference type="EMBL" id="CAD9716215.1"/>
    </source>
</evidence>
<dbReference type="Proteomes" id="UP000316726">
    <property type="component" value="Chromosome 11"/>
</dbReference>
<evidence type="ECO:0000256" key="4">
    <source>
        <dbReference type="ARBA" id="ARBA00022796"/>
    </source>
</evidence>
<evidence type="ECO:0000256" key="9">
    <source>
        <dbReference type="SAM" id="SignalP"/>
    </source>
</evidence>
<keyword evidence="4" id="KW-0187">Copper transport</keyword>
<feature type="region of interest" description="Disordered" evidence="7">
    <location>
        <begin position="588"/>
        <end position="608"/>
    </location>
</feature>
<dbReference type="PANTHER" id="PTHR40855:SF1">
    <property type="entry name" value="CLAVAMINATE SYNTHASE-LIKE PROTEIN"/>
    <property type="match status" value="1"/>
</dbReference>
<evidence type="ECO:0000313" key="13">
    <source>
        <dbReference type="Proteomes" id="UP000316726"/>
    </source>
</evidence>
<sequence length="608" mass="66868">MMRASSTRKGKLAWVSLVLLSSLATARAATLLPPKVPLEELDEAVLPVLHAFEESGLLLVDGARDFEAARVEALARLEECVDVEADHVRTASLADGVLRHTIATKGEFSEEVKRACPEFARAAGELRRLSLAATRRVARALQRGLDESLPRAPSRDGGIGVEESVESGEHLEHFHVYRRDSPPGARVEGGGTSGPVPTLDMHTDLGVLLTMAPALYMKPSGGRGKQQVVARGSGLFVETRDGEVKEVAIPSDGILFMLGEGVNMWVEHSAAFHIPKHAMVMPDENEGPMTRAWYGRMVLPPHGAKLQVQDAGVTYGDFKEVAKRKLQGIQEEGDSKLLDAMQGVSCSHGRTLLTSLSVPGHQDKDECGEGEIYCWMQCMPTKSLNCSTEDIRCANEDGKIWKKETAEMCPSCQLRCESPPTPEYKVCNPNFTPVSMYMSGFTWGFNPNDPCLVYLFQGLVLDNQWKFVLACFVTVGLGVMADCCILLRQWVRENIKSCGKGFKLVLWETVGVAFFTSQAFLSYALMLVAMTYKGELLCSLLAGLAIGYFFFKREARQESPELCCNITLSSKSAQELEAPKQKKEAEQLLSKDHMDSSLRCCQEEQTTD</sequence>
<keyword evidence="4" id="KW-0186">Copper</keyword>
<gene>
    <name evidence="12" type="ORF">A3770_11p62710</name>
    <name evidence="10" type="ORF">CPRI1469_LOCUS5070</name>
    <name evidence="11" type="ORF">CPRI1469_LOCUS5071</name>
</gene>
<evidence type="ECO:0000313" key="12">
    <source>
        <dbReference type="EMBL" id="QDZ23753.1"/>
    </source>
</evidence>
<accession>A0A5B8MT82</accession>
<reference evidence="10" key="2">
    <citation type="submission" date="2021-01" db="EMBL/GenBank/DDBJ databases">
        <authorList>
            <person name="Corre E."/>
            <person name="Pelletier E."/>
            <person name="Niang G."/>
            <person name="Scheremetjew M."/>
            <person name="Finn R."/>
            <person name="Kale V."/>
            <person name="Holt S."/>
            <person name="Cochrane G."/>
            <person name="Meng A."/>
            <person name="Brown T."/>
            <person name="Cohen L."/>
        </authorList>
    </citation>
    <scope>NUCLEOTIDE SEQUENCE</scope>
    <source>
        <strain evidence="10">CCMP1205</strain>
    </source>
</reference>
<keyword evidence="13" id="KW-1185">Reference proteome</keyword>